<proteinExistence type="predicted"/>
<keyword evidence="2" id="KW-1185">Reference proteome</keyword>
<reference evidence="1 2" key="1">
    <citation type="journal article" date="2015" name="PLoS Pathog.">
        <title>Leptomonas seymouri: Adaptations to the Dixenous Life Cycle Analyzed by Genome Sequencing, Transcriptome Profiling and Co-infection with Leishmania donovani.</title>
        <authorList>
            <person name="Kraeva N."/>
            <person name="Butenko A."/>
            <person name="Hlavacova J."/>
            <person name="Kostygov A."/>
            <person name="Myskova J."/>
            <person name="Grybchuk D."/>
            <person name="Lestinova T."/>
            <person name="Votypka J."/>
            <person name="Volf P."/>
            <person name="Opperdoes F."/>
            <person name="Flegontov P."/>
            <person name="Lukes J."/>
            <person name="Yurchenko V."/>
        </authorList>
    </citation>
    <scope>NUCLEOTIDE SEQUENCE [LARGE SCALE GENOMIC DNA]</scope>
    <source>
        <strain evidence="1 2">ATCC 30220</strain>
    </source>
</reference>
<comment type="caution">
    <text evidence="1">The sequence shown here is derived from an EMBL/GenBank/DDBJ whole genome shotgun (WGS) entry which is preliminary data.</text>
</comment>
<dbReference type="EMBL" id="LJSK01000820">
    <property type="protein sequence ID" value="KPI82521.1"/>
    <property type="molecule type" value="Genomic_DNA"/>
</dbReference>
<gene>
    <name evidence="1" type="ORF">ABL78_8469</name>
</gene>
<accession>A0A0N1HY77</accession>
<evidence type="ECO:0000313" key="1">
    <source>
        <dbReference type="EMBL" id="KPI82521.1"/>
    </source>
</evidence>
<protein>
    <submittedName>
        <fullName evidence="1">Uncharacterized protein</fullName>
    </submittedName>
</protein>
<evidence type="ECO:0000313" key="2">
    <source>
        <dbReference type="Proteomes" id="UP000038009"/>
    </source>
</evidence>
<organism evidence="1 2">
    <name type="scientific">Leptomonas seymouri</name>
    <dbReference type="NCBI Taxonomy" id="5684"/>
    <lineage>
        <taxon>Eukaryota</taxon>
        <taxon>Discoba</taxon>
        <taxon>Euglenozoa</taxon>
        <taxon>Kinetoplastea</taxon>
        <taxon>Metakinetoplastina</taxon>
        <taxon>Trypanosomatida</taxon>
        <taxon>Trypanosomatidae</taxon>
        <taxon>Leishmaniinae</taxon>
        <taxon>Leptomonas</taxon>
    </lineage>
</organism>
<dbReference type="Proteomes" id="UP000038009">
    <property type="component" value="Unassembled WGS sequence"/>
</dbReference>
<dbReference type="VEuPathDB" id="TriTrypDB:Lsey_0822_0010"/>
<name>A0A0N1HY77_LEPSE</name>
<dbReference type="AlphaFoldDB" id="A0A0N1HY77"/>
<sequence length="115" mass="13639">MGAARVKKRPERDGAPMTFIWSRGRQKRKEHQYFYLRHHDQKCCHLTEYRKRNTTKREKARTHHVSMRPQRSAYYSACFLLKTSSRSHMVSVCECIRTAGKIQAYAHICGTQTHK</sequence>